<dbReference type="Gene3D" id="3.90.226.10">
    <property type="entry name" value="2-enoyl-CoA Hydratase, Chain A, domain 1"/>
    <property type="match status" value="1"/>
</dbReference>
<comment type="similarity">
    <text evidence="1 2">Belongs to the enoyl-CoA hydratase/isomerase family.</text>
</comment>
<dbReference type="InterPro" id="IPR018376">
    <property type="entry name" value="Enoyl-CoA_hyd/isom_CS"/>
</dbReference>
<name>A0A7R8WYZ6_9CRUS</name>
<proteinExistence type="inferred from homology"/>
<dbReference type="PROSITE" id="PS00166">
    <property type="entry name" value="ENOYL_COA_HYDRATASE"/>
    <property type="match status" value="1"/>
</dbReference>
<evidence type="ECO:0000313" key="3">
    <source>
        <dbReference type="EMBL" id="CAD7237808.1"/>
    </source>
</evidence>
<evidence type="ECO:0000256" key="1">
    <source>
        <dbReference type="ARBA" id="ARBA00005254"/>
    </source>
</evidence>
<dbReference type="PANTHER" id="PTHR11941">
    <property type="entry name" value="ENOYL-COA HYDRATASE-RELATED"/>
    <property type="match status" value="1"/>
</dbReference>
<dbReference type="GO" id="GO:0006635">
    <property type="term" value="P:fatty acid beta-oxidation"/>
    <property type="evidence" value="ECO:0007669"/>
    <property type="project" value="TreeGrafter"/>
</dbReference>
<sequence>MPIPVIAAVNGYSLGGGNELAMACHLRIASPNAKFGQPEVNLGLVPGYGGTQRLVQLIGRSRALYLLMTADMIDAETALEYGLVNEVVVQAELISRAKEIITKISSKGPLSIAHTIQLVNAYADANRDGYEEEIASF</sequence>
<dbReference type="EMBL" id="OB692321">
    <property type="protein sequence ID" value="CAD7237808.1"/>
    <property type="molecule type" value="Genomic_DNA"/>
</dbReference>
<organism evidence="3">
    <name type="scientific">Cyprideis torosa</name>
    <dbReference type="NCBI Taxonomy" id="163714"/>
    <lineage>
        <taxon>Eukaryota</taxon>
        <taxon>Metazoa</taxon>
        <taxon>Ecdysozoa</taxon>
        <taxon>Arthropoda</taxon>
        <taxon>Crustacea</taxon>
        <taxon>Oligostraca</taxon>
        <taxon>Ostracoda</taxon>
        <taxon>Podocopa</taxon>
        <taxon>Podocopida</taxon>
        <taxon>Cytherocopina</taxon>
        <taxon>Cytheroidea</taxon>
        <taxon>Cytherideidae</taxon>
        <taxon>Cyprideis</taxon>
    </lineage>
</organism>
<reference evidence="3" key="1">
    <citation type="submission" date="2020-11" db="EMBL/GenBank/DDBJ databases">
        <authorList>
            <person name="Tran Van P."/>
        </authorList>
    </citation>
    <scope>NUCLEOTIDE SEQUENCE</scope>
</reference>
<evidence type="ECO:0008006" key="4">
    <source>
        <dbReference type="Google" id="ProtNLM"/>
    </source>
</evidence>
<protein>
    <recommendedName>
        <fullName evidence="4">Enoyl-CoA hydratase</fullName>
    </recommendedName>
</protein>
<dbReference type="SUPFAM" id="SSF52096">
    <property type="entry name" value="ClpP/crotonase"/>
    <property type="match status" value="1"/>
</dbReference>
<gene>
    <name evidence="3" type="ORF">CTOB1V02_LOCUS15623</name>
</gene>
<dbReference type="InterPro" id="IPR029045">
    <property type="entry name" value="ClpP/crotonase-like_dom_sf"/>
</dbReference>
<dbReference type="InterPro" id="IPR001753">
    <property type="entry name" value="Enoyl-CoA_hydra/iso"/>
</dbReference>
<dbReference type="GO" id="GO:0003824">
    <property type="term" value="F:catalytic activity"/>
    <property type="evidence" value="ECO:0007669"/>
    <property type="project" value="InterPro"/>
</dbReference>
<dbReference type="OrthoDB" id="410701at2759"/>
<dbReference type="CDD" id="cd06558">
    <property type="entry name" value="crotonase-like"/>
    <property type="match status" value="1"/>
</dbReference>
<evidence type="ECO:0000256" key="2">
    <source>
        <dbReference type="RuleBase" id="RU003707"/>
    </source>
</evidence>
<dbReference type="PANTHER" id="PTHR11941:SF54">
    <property type="entry name" value="ENOYL-COA HYDRATASE, MITOCHONDRIAL"/>
    <property type="match status" value="1"/>
</dbReference>
<dbReference type="AlphaFoldDB" id="A0A7R8WYZ6"/>
<dbReference type="Pfam" id="PF00378">
    <property type="entry name" value="ECH_1"/>
    <property type="match status" value="1"/>
</dbReference>
<accession>A0A7R8WYZ6</accession>
<feature type="non-terminal residue" evidence="3">
    <location>
        <position position="137"/>
    </location>
</feature>